<sequence>MAAEQHAARQAAVEGKLVLPIEPSDHGANPEKLDFAVAEEPTNETNTDDLPDYESDMDYCDATDNIQQEGVAGKENRGDVLDHESDKENTNQCEHNAFDPKSPDATPASASVPETPPSHTGHTQSTAGLADIPSNMNPGSSISVAFFKNIFIKKLVIEEAMFGGVIIADAVVVAKDDDTVIEKAVVHEAFVKRAFITPHTVVFEGGVFRHVAIDKLVCGNVVFQQGFIPAVSIGTAVMTIWKEQSSGADSAYQSPNSGESPDTRPPSESSSSSPSSPSSPAKRKATQTEELMTPSKKRSCMPRSSPNGRA</sequence>
<protein>
    <submittedName>
        <fullName evidence="1">Uncharacterized protein</fullName>
    </submittedName>
</protein>
<keyword evidence="2" id="KW-1185">Reference proteome</keyword>
<dbReference type="Proteomes" id="UP001497700">
    <property type="component" value="Unassembled WGS sequence"/>
</dbReference>
<evidence type="ECO:0000313" key="2">
    <source>
        <dbReference type="Proteomes" id="UP001497700"/>
    </source>
</evidence>
<reference evidence="1 2" key="1">
    <citation type="journal article" date="2022" name="New Phytol.">
        <title>Ecological generalism drives hyperdiversity of secondary metabolite gene clusters in xylarialean endophytes.</title>
        <authorList>
            <person name="Franco M.E.E."/>
            <person name="Wisecaver J.H."/>
            <person name="Arnold A.E."/>
            <person name="Ju Y.M."/>
            <person name="Slot J.C."/>
            <person name="Ahrendt S."/>
            <person name="Moore L.P."/>
            <person name="Eastman K.E."/>
            <person name="Scott K."/>
            <person name="Konkel Z."/>
            <person name="Mondo S.J."/>
            <person name="Kuo A."/>
            <person name="Hayes R.D."/>
            <person name="Haridas S."/>
            <person name="Andreopoulos B."/>
            <person name="Riley R."/>
            <person name="LaButti K."/>
            <person name="Pangilinan J."/>
            <person name="Lipzen A."/>
            <person name="Amirebrahimi M."/>
            <person name="Yan J."/>
            <person name="Adam C."/>
            <person name="Keymanesh K."/>
            <person name="Ng V."/>
            <person name="Louie K."/>
            <person name="Northen T."/>
            <person name="Drula E."/>
            <person name="Henrissat B."/>
            <person name="Hsieh H.M."/>
            <person name="Youens-Clark K."/>
            <person name="Lutzoni F."/>
            <person name="Miadlikowska J."/>
            <person name="Eastwood D.C."/>
            <person name="Hamelin R.C."/>
            <person name="Grigoriev I.V."/>
            <person name="U'Ren J.M."/>
        </authorList>
    </citation>
    <scope>NUCLEOTIDE SEQUENCE [LARGE SCALE GENOMIC DNA]</scope>
    <source>
        <strain evidence="1 2">CBS 119005</strain>
    </source>
</reference>
<comment type="caution">
    <text evidence="1">The sequence shown here is derived from an EMBL/GenBank/DDBJ whole genome shotgun (WGS) entry which is preliminary data.</text>
</comment>
<organism evidence="1 2">
    <name type="scientific">Hypoxylon rubiginosum</name>
    <dbReference type="NCBI Taxonomy" id="110542"/>
    <lineage>
        <taxon>Eukaryota</taxon>
        <taxon>Fungi</taxon>
        <taxon>Dikarya</taxon>
        <taxon>Ascomycota</taxon>
        <taxon>Pezizomycotina</taxon>
        <taxon>Sordariomycetes</taxon>
        <taxon>Xylariomycetidae</taxon>
        <taxon>Xylariales</taxon>
        <taxon>Hypoxylaceae</taxon>
        <taxon>Hypoxylon</taxon>
    </lineage>
</organism>
<name>A0ACB9Z440_9PEZI</name>
<proteinExistence type="predicted"/>
<dbReference type="EMBL" id="MU393461">
    <property type="protein sequence ID" value="KAI4866247.1"/>
    <property type="molecule type" value="Genomic_DNA"/>
</dbReference>
<gene>
    <name evidence="1" type="ORF">F4820DRAFT_263130</name>
</gene>
<accession>A0ACB9Z440</accession>
<evidence type="ECO:0000313" key="1">
    <source>
        <dbReference type="EMBL" id="KAI4866247.1"/>
    </source>
</evidence>